<evidence type="ECO:0000256" key="1">
    <source>
        <dbReference type="SAM" id="MobiDB-lite"/>
    </source>
</evidence>
<feature type="compositionally biased region" description="Basic residues" evidence="1">
    <location>
        <begin position="172"/>
        <end position="183"/>
    </location>
</feature>
<proteinExistence type="predicted"/>
<dbReference type="InterPro" id="IPR036396">
    <property type="entry name" value="Cyt_P450_sf"/>
</dbReference>
<sequence>MGEEMGSRGAADVIKWSLFMATDIIGELSFGDSFRTLEIGKKSGYTKDLGNLGYRGAVCLAFPTLISMAKYLPIPFFTRPLQATRNMIRYSEESIARYRYLLVSDPTSVKWTLLTKVSKDTDKDALTPVELRANIRIHWCRQRLHRRHTHIPCLVRLSQSNSQGNPLGRAAKSPKRLQRFPPP</sequence>
<dbReference type="SUPFAM" id="SSF48264">
    <property type="entry name" value="Cytochrome P450"/>
    <property type="match status" value="1"/>
</dbReference>
<comment type="caution">
    <text evidence="2">The sequence shown here is derived from an EMBL/GenBank/DDBJ whole genome shotgun (WGS) entry which is preliminary data.</text>
</comment>
<protein>
    <submittedName>
        <fullName evidence="2">Uncharacterized protein</fullName>
    </submittedName>
</protein>
<gene>
    <name evidence="2" type="ORF">THARTR1_01263</name>
</gene>
<dbReference type="GO" id="GO:0005506">
    <property type="term" value="F:iron ion binding"/>
    <property type="evidence" value="ECO:0007669"/>
    <property type="project" value="InterPro"/>
</dbReference>
<feature type="region of interest" description="Disordered" evidence="1">
    <location>
        <begin position="161"/>
        <end position="183"/>
    </location>
</feature>
<evidence type="ECO:0000313" key="3">
    <source>
        <dbReference type="Proteomes" id="UP000236290"/>
    </source>
</evidence>
<dbReference type="EMBL" id="MTYI01000016">
    <property type="protein sequence ID" value="PNP59015.1"/>
    <property type="molecule type" value="Genomic_DNA"/>
</dbReference>
<name>A0A2K0UMN4_TRIHA</name>
<dbReference type="GO" id="GO:0004497">
    <property type="term" value="F:monooxygenase activity"/>
    <property type="evidence" value="ECO:0007669"/>
    <property type="project" value="InterPro"/>
</dbReference>
<dbReference type="Proteomes" id="UP000236290">
    <property type="component" value="Unassembled WGS sequence"/>
</dbReference>
<dbReference type="GO" id="GO:0020037">
    <property type="term" value="F:heme binding"/>
    <property type="evidence" value="ECO:0007669"/>
    <property type="project" value="InterPro"/>
</dbReference>
<dbReference type="Gene3D" id="1.10.630.10">
    <property type="entry name" value="Cytochrome P450"/>
    <property type="match status" value="1"/>
</dbReference>
<evidence type="ECO:0000313" key="2">
    <source>
        <dbReference type="EMBL" id="PNP59015.1"/>
    </source>
</evidence>
<dbReference type="GO" id="GO:0016705">
    <property type="term" value="F:oxidoreductase activity, acting on paired donors, with incorporation or reduction of molecular oxygen"/>
    <property type="evidence" value="ECO:0007669"/>
    <property type="project" value="InterPro"/>
</dbReference>
<dbReference type="OrthoDB" id="1470350at2759"/>
<reference evidence="2 3" key="1">
    <citation type="submission" date="2017-02" db="EMBL/GenBank/DDBJ databases">
        <title>Genomes of Trichoderma spp. with biocontrol activity.</title>
        <authorList>
            <person name="Gardiner D."/>
            <person name="Kazan K."/>
            <person name="Vos C."/>
            <person name="Harvey P."/>
        </authorList>
    </citation>
    <scope>NUCLEOTIDE SEQUENCE [LARGE SCALE GENOMIC DNA]</scope>
    <source>
        <strain evidence="2 3">Tr1</strain>
    </source>
</reference>
<dbReference type="AlphaFoldDB" id="A0A2K0UMN4"/>
<accession>A0A2K0UMN4</accession>
<organism evidence="2 3">
    <name type="scientific">Trichoderma harzianum</name>
    <name type="common">Hypocrea lixii</name>
    <dbReference type="NCBI Taxonomy" id="5544"/>
    <lineage>
        <taxon>Eukaryota</taxon>
        <taxon>Fungi</taxon>
        <taxon>Dikarya</taxon>
        <taxon>Ascomycota</taxon>
        <taxon>Pezizomycotina</taxon>
        <taxon>Sordariomycetes</taxon>
        <taxon>Hypocreomycetidae</taxon>
        <taxon>Hypocreales</taxon>
        <taxon>Hypocreaceae</taxon>
        <taxon>Trichoderma</taxon>
    </lineage>
</organism>